<feature type="domain" description="HU" evidence="3">
    <location>
        <begin position="1"/>
        <end position="125"/>
    </location>
</feature>
<dbReference type="Gene3D" id="1.10.10.10">
    <property type="entry name" value="Winged helix-like DNA-binding domain superfamily/Winged helix DNA-binding domain"/>
    <property type="match status" value="1"/>
</dbReference>
<dbReference type="GO" id="GO:0003677">
    <property type="term" value="F:DNA binding"/>
    <property type="evidence" value="ECO:0007669"/>
    <property type="project" value="UniProtKB-KW"/>
</dbReference>
<dbReference type="SUPFAM" id="SSF47729">
    <property type="entry name" value="IHF-like DNA-binding proteins"/>
    <property type="match status" value="1"/>
</dbReference>
<dbReference type="Pfam" id="PF18291">
    <property type="entry name" value="HU-HIG"/>
    <property type="match status" value="1"/>
</dbReference>
<name>A0A3R6DGC7_9BACT</name>
<gene>
    <name evidence="5" type="ORF">DW191_05185</name>
    <name evidence="4" type="ORF">DW986_06305</name>
</gene>
<dbReference type="InterPro" id="IPR010992">
    <property type="entry name" value="IHF-like_DNA-bd_dom_sf"/>
</dbReference>
<reference evidence="6 7" key="1">
    <citation type="submission" date="2018-08" db="EMBL/GenBank/DDBJ databases">
        <title>A genome reference for cultivated species of the human gut microbiota.</title>
        <authorList>
            <person name="Zou Y."/>
            <person name="Xue W."/>
            <person name="Luo G."/>
        </authorList>
    </citation>
    <scope>NUCLEOTIDE SEQUENCE [LARGE SCALE GENOMIC DNA]</scope>
    <source>
        <strain evidence="5 6">AM16-50</strain>
        <strain evidence="4 7">AM50-15</strain>
    </source>
</reference>
<dbReference type="Proteomes" id="UP000285173">
    <property type="component" value="Unassembled WGS sequence"/>
</dbReference>
<dbReference type="InterPro" id="IPR036388">
    <property type="entry name" value="WH-like_DNA-bd_sf"/>
</dbReference>
<dbReference type="AlphaFoldDB" id="A0A3R6DGC7"/>
<evidence type="ECO:0000259" key="3">
    <source>
        <dbReference type="Pfam" id="PF18291"/>
    </source>
</evidence>
<evidence type="ECO:0000313" key="4">
    <source>
        <dbReference type="EMBL" id="RGZ49392.1"/>
    </source>
</evidence>
<dbReference type="Proteomes" id="UP000283732">
    <property type="component" value="Unassembled WGS sequence"/>
</dbReference>
<keyword evidence="1" id="KW-0238">DNA-binding</keyword>
<sequence>MTARYRMERNPDSGKNGNKMPLHPRLIPYETVSIKKLMKYAKSRSTYSEADIAGALQLITDLVTERLREGDNVEIEGLGFFSVSLQSRAVMSKTELRSESVRFKNVNFRCCQQLKKALKTMPLTRMKSSGHCAPGMADREELLYRYLDENSYITVRSYRYLIGLSDYSARKDLAALVASGRLVKGGSRLFAIYTLPKEEDMGIPQPLVVDSNLPG</sequence>
<dbReference type="EMBL" id="QSEF01000007">
    <property type="protein sequence ID" value="RGZ49392.1"/>
    <property type="molecule type" value="Genomic_DNA"/>
</dbReference>
<dbReference type="InterPro" id="IPR041607">
    <property type="entry name" value="HU-HIG"/>
</dbReference>
<evidence type="ECO:0000313" key="6">
    <source>
        <dbReference type="Proteomes" id="UP000283732"/>
    </source>
</evidence>
<dbReference type="RefSeq" id="WP_005645424.1">
    <property type="nucleotide sequence ID" value="NZ_DAWDXW010000016.1"/>
</dbReference>
<proteinExistence type="predicted"/>
<evidence type="ECO:0000256" key="1">
    <source>
        <dbReference type="ARBA" id="ARBA00023125"/>
    </source>
</evidence>
<dbReference type="Gene3D" id="4.10.520.10">
    <property type="entry name" value="IHF-like DNA-binding proteins"/>
    <property type="match status" value="1"/>
</dbReference>
<comment type="caution">
    <text evidence="4">The sequence shown here is derived from an EMBL/GenBank/DDBJ whole genome shotgun (WGS) entry which is preliminary data.</text>
</comment>
<feature type="region of interest" description="Disordered" evidence="2">
    <location>
        <begin position="1"/>
        <end position="22"/>
    </location>
</feature>
<evidence type="ECO:0000256" key="2">
    <source>
        <dbReference type="SAM" id="MobiDB-lite"/>
    </source>
</evidence>
<feature type="compositionally biased region" description="Basic and acidic residues" evidence="2">
    <location>
        <begin position="1"/>
        <end position="12"/>
    </location>
</feature>
<accession>A0A3R6DGC7</accession>
<dbReference type="EMBL" id="QRKC01000001">
    <property type="protein sequence ID" value="RHH80484.1"/>
    <property type="molecule type" value="Genomic_DNA"/>
</dbReference>
<evidence type="ECO:0000313" key="7">
    <source>
        <dbReference type="Proteomes" id="UP000285173"/>
    </source>
</evidence>
<protein>
    <recommendedName>
        <fullName evidence="3">HU domain-containing protein</fullName>
    </recommendedName>
</protein>
<evidence type="ECO:0000313" key="5">
    <source>
        <dbReference type="EMBL" id="RHH80484.1"/>
    </source>
</evidence>
<organism evidence="4 7">
    <name type="scientific">Parabacteroides merdae</name>
    <dbReference type="NCBI Taxonomy" id="46503"/>
    <lineage>
        <taxon>Bacteria</taxon>
        <taxon>Pseudomonadati</taxon>
        <taxon>Bacteroidota</taxon>
        <taxon>Bacteroidia</taxon>
        <taxon>Bacteroidales</taxon>
        <taxon>Tannerellaceae</taxon>
        <taxon>Parabacteroides</taxon>
    </lineage>
</organism>